<evidence type="ECO:0000256" key="5">
    <source>
        <dbReference type="ARBA" id="ARBA00022640"/>
    </source>
</evidence>
<name>A0AAV9IJG3_9RHOD</name>
<dbReference type="Gene3D" id="1.20.910.10">
    <property type="entry name" value="Heme oxygenase-like"/>
    <property type="match status" value="1"/>
</dbReference>
<gene>
    <name evidence="11" type="ORF">GAYE_SCF41G5515</name>
</gene>
<evidence type="ECO:0000313" key="11">
    <source>
        <dbReference type="EMBL" id="KAK4527592.1"/>
    </source>
</evidence>
<accession>A0AAV9IJG3</accession>
<keyword evidence="7" id="KW-0809">Transit peptide</keyword>
<evidence type="ECO:0000256" key="6">
    <source>
        <dbReference type="ARBA" id="ARBA00022723"/>
    </source>
</evidence>
<keyword evidence="8" id="KW-0560">Oxidoreductase</keyword>
<dbReference type="GO" id="GO:0006788">
    <property type="term" value="P:heme oxidation"/>
    <property type="evidence" value="ECO:0007669"/>
    <property type="project" value="InterPro"/>
</dbReference>
<dbReference type="InterPro" id="IPR016084">
    <property type="entry name" value="Haem_Oase-like_multi-hlx"/>
</dbReference>
<sequence length="315" mass="36413">MATRVENLRGKETMKRPCKGAFVAPAFQQWLPNTLKRTAFSKEACCRVSLKKCFSRTSIVFQRTSHYSRTIIMADSAVRGPPGMGGTSTESTDLHAQSDRRPGSHKGFVEEMRFVAMRLHTRDQAKEGTLEESALPIQEWRPTQQDYLQFLVDSKHVYEFFENFMEQSQDNMFVNFKQTGLERVPALEQDLNWFRQRGFTVPEPAKPGTAYVDYLLSLVQDKPHALLCHWYNFYFAHTAGGRMIGRLMSKLLFDGHVFEFYKWERDVKEILDQVRVKIDETAKDWPREVKDDCLKETGLSFSYSGTILGHLAKRG</sequence>
<keyword evidence="5" id="KW-0934">Plastid</keyword>
<dbReference type="InterPro" id="IPR016951">
    <property type="entry name" value="Haem_Oase_decyc_pln"/>
</dbReference>
<dbReference type="PANTHER" id="PTHR35703">
    <property type="entry name" value="HEME OXYGENASE 1, CHLOROPLASTIC-RELATED"/>
    <property type="match status" value="1"/>
</dbReference>
<keyword evidence="4" id="KW-0349">Heme</keyword>
<dbReference type="GO" id="GO:0046872">
    <property type="term" value="F:metal ion binding"/>
    <property type="evidence" value="ECO:0007669"/>
    <property type="project" value="UniProtKB-KW"/>
</dbReference>
<organism evidence="11 12">
    <name type="scientific">Galdieria yellowstonensis</name>
    <dbReference type="NCBI Taxonomy" id="3028027"/>
    <lineage>
        <taxon>Eukaryota</taxon>
        <taxon>Rhodophyta</taxon>
        <taxon>Bangiophyceae</taxon>
        <taxon>Galdieriales</taxon>
        <taxon>Galdieriaceae</taxon>
        <taxon>Galdieria</taxon>
    </lineage>
</organism>
<evidence type="ECO:0000256" key="9">
    <source>
        <dbReference type="ARBA" id="ARBA00023004"/>
    </source>
</evidence>
<protein>
    <recommendedName>
        <fullName evidence="13">Heme oxygenase</fullName>
    </recommendedName>
</protein>
<dbReference type="EMBL" id="JANCYU010000053">
    <property type="protein sequence ID" value="KAK4527592.1"/>
    <property type="molecule type" value="Genomic_DNA"/>
</dbReference>
<dbReference type="InterPro" id="IPR002051">
    <property type="entry name" value="Haem_Oase"/>
</dbReference>
<evidence type="ECO:0008006" key="13">
    <source>
        <dbReference type="Google" id="ProtNLM"/>
    </source>
</evidence>
<keyword evidence="2" id="KW-0150">Chloroplast</keyword>
<evidence type="ECO:0000256" key="3">
    <source>
        <dbReference type="ARBA" id="ARBA00022531"/>
    </source>
</evidence>
<keyword evidence="12" id="KW-1185">Reference proteome</keyword>
<evidence type="ECO:0000256" key="2">
    <source>
        <dbReference type="ARBA" id="ARBA00022528"/>
    </source>
</evidence>
<dbReference type="SUPFAM" id="SSF48613">
    <property type="entry name" value="Heme oxygenase-like"/>
    <property type="match status" value="1"/>
</dbReference>
<comment type="caution">
    <text evidence="11">The sequence shown here is derived from an EMBL/GenBank/DDBJ whole genome shotgun (WGS) entry which is preliminary data.</text>
</comment>
<reference evidence="11 12" key="1">
    <citation type="submission" date="2022-07" db="EMBL/GenBank/DDBJ databases">
        <title>Genome-wide signatures of adaptation to extreme environments.</title>
        <authorList>
            <person name="Cho C.H."/>
            <person name="Yoon H.S."/>
        </authorList>
    </citation>
    <scope>NUCLEOTIDE SEQUENCE [LARGE SCALE GENOMIC DNA]</scope>
    <source>
        <strain evidence="11 12">108.79 E11</strain>
    </source>
</reference>
<dbReference type="PANTHER" id="PTHR35703:SF2">
    <property type="entry name" value="HEME OXYGENASE 1, CHLOROPLASTIC-RELATED"/>
    <property type="match status" value="1"/>
</dbReference>
<evidence type="ECO:0000256" key="8">
    <source>
        <dbReference type="ARBA" id="ARBA00023002"/>
    </source>
</evidence>
<evidence type="ECO:0000256" key="4">
    <source>
        <dbReference type="ARBA" id="ARBA00022617"/>
    </source>
</evidence>
<dbReference type="Proteomes" id="UP001300502">
    <property type="component" value="Unassembled WGS sequence"/>
</dbReference>
<proteinExistence type="predicted"/>
<feature type="region of interest" description="Disordered" evidence="10">
    <location>
        <begin position="78"/>
        <end position="103"/>
    </location>
</feature>
<keyword evidence="3" id="KW-0602">Photosynthesis</keyword>
<dbReference type="Pfam" id="PF01126">
    <property type="entry name" value="Heme_oxygenase"/>
    <property type="match status" value="1"/>
</dbReference>
<dbReference type="GO" id="GO:0015979">
    <property type="term" value="P:photosynthesis"/>
    <property type="evidence" value="ECO:0007669"/>
    <property type="project" value="UniProtKB-KW"/>
</dbReference>
<dbReference type="AlphaFoldDB" id="A0AAV9IJG3"/>
<dbReference type="GO" id="GO:0009507">
    <property type="term" value="C:chloroplast"/>
    <property type="evidence" value="ECO:0007669"/>
    <property type="project" value="UniProtKB-SubCell"/>
</dbReference>
<keyword evidence="9" id="KW-0408">Iron</keyword>
<dbReference type="CDD" id="cd19165">
    <property type="entry name" value="HemeO"/>
    <property type="match status" value="1"/>
</dbReference>
<keyword evidence="6" id="KW-0479">Metal-binding</keyword>
<evidence type="ECO:0000256" key="1">
    <source>
        <dbReference type="ARBA" id="ARBA00004229"/>
    </source>
</evidence>
<feature type="compositionally biased region" description="Basic and acidic residues" evidence="10">
    <location>
        <begin position="92"/>
        <end position="103"/>
    </location>
</feature>
<comment type="subcellular location">
    <subcellularLocation>
        <location evidence="1">Plastid</location>
        <location evidence="1">Chloroplast</location>
    </subcellularLocation>
</comment>
<evidence type="ECO:0000256" key="10">
    <source>
        <dbReference type="SAM" id="MobiDB-lite"/>
    </source>
</evidence>
<dbReference type="GO" id="GO:0004392">
    <property type="term" value="F:heme oxygenase (decyclizing) activity"/>
    <property type="evidence" value="ECO:0007669"/>
    <property type="project" value="InterPro"/>
</dbReference>
<evidence type="ECO:0000313" key="12">
    <source>
        <dbReference type="Proteomes" id="UP001300502"/>
    </source>
</evidence>
<evidence type="ECO:0000256" key="7">
    <source>
        <dbReference type="ARBA" id="ARBA00022946"/>
    </source>
</evidence>
<dbReference type="InterPro" id="IPR016053">
    <property type="entry name" value="Haem_Oase-like"/>
</dbReference>